<evidence type="ECO:0000256" key="7">
    <source>
        <dbReference type="RuleBase" id="RU000538"/>
    </source>
</evidence>
<dbReference type="FunFam" id="2.30.30.30:FF:000002">
    <property type="entry name" value="Transcription termination/antitermination factor NusG"/>
    <property type="match status" value="1"/>
</dbReference>
<feature type="domain" description="KOW" evidence="9">
    <location>
        <begin position="128"/>
        <end position="155"/>
    </location>
</feature>
<accession>F0F0U9</accession>
<dbReference type="HAMAP" id="MF_00948">
    <property type="entry name" value="NusG"/>
    <property type="match status" value="1"/>
</dbReference>
<dbReference type="STRING" id="888741.HMPREF9098_1734"/>
<dbReference type="InterPro" id="IPR043425">
    <property type="entry name" value="NusG-like"/>
</dbReference>
<dbReference type="CDD" id="cd06091">
    <property type="entry name" value="KOW_NusG"/>
    <property type="match status" value="1"/>
</dbReference>
<dbReference type="GO" id="GO:0032784">
    <property type="term" value="P:regulation of DNA-templated transcription elongation"/>
    <property type="evidence" value="ECO:0007669"/>
    <property type="project" value="InterPro"/>
</dbReference>
<dbReference type="EMBL" id="AEWV01000031">
    <property type="protein sequence ID" value="EGC16791.1"/>
    <property type="molecule type" value="Genomic_DNA"/>
</dbReference>
<name>F0F0U9_9NEIS</name>
<dbReference type="GO" id="GO:0005829">
    <property type="term" value="C:cytosol"/>
    <property type="evidence" value="ECO:0007669"/>
    <property type="project" value="UniProtKB-ARBA"/>
</dbReference>
<dbReference type="SMART" id="SM00739">
    <property type="entry name" value="KOW"/>
    <property type="match status" value="1"/>
</dbReference>
<dbReference type="GO" id="GO:0031564">
    <property type="term" value="P:transcription antitermination"/>
    <property type="evidence" value="ECO:0007669"/>
    <property type="project" value="UniProtKB-UniRule"/>
</dbReference>
<dbReference type="RefSeq" id="WP_003783591.1">
    <property type="nucleotide sequence ID" value="NZ_GL870929.1"/>
</dbReference>
<dbReference type="NCBIfam" id="TIGR00922">
    <property type="entry name" value="nusG"/>
    <property type="match status" value="1"/>
</dbReference>
<keyword evidence="11" id="KW-1185">Reference proteome</keyword>
<comment type="function">
    <text evidence="5 7">Participates in transcription elongation, termination and antitermination.</text>
</comment>
<proteinExistence type="inferred from homology"/>
<dbReference type="InterPro" id="IPR047050">
    <property type="entry name" value="NGN"/>
</dbReference>
<dbReference type="InterPro" id="IPR005824">
    <property type="entry name" value="KOW"/>
</dbReference>
<keyword evidence="2 5" id="KW-0889">Transcription antitermination</keyword>
<dbReference type="AlphaFoldDB" id="F0F0U9"/>
<evidence type="ECO:0000256" key="2">
    <source>
        <dbReference type="ARBA" id="ARBA00022814"/>
    </source>
</evidence>
<dbReference type="Pfam" id="PF02357">
    <property type="entry name" value="NusG"/>
    <property type="match status" value="1"/>
</dbReference>
<gene>
    <name evidence="5 10" type="primary">nusG</name>
    <name evidence="10" type="ORF">HMPREF9098_1734</name>
</gene>
<evidence type="ECO:0000256" key="3">
    <source>
        <dbReference type="ARBA" id="ARBA00023015"/>
    </source>
</evidence>
<dbReference type="HOGENOM" id="CLU_067287_1_0_4"/>
<evidence type="ECO:0000313" key="10">
    <source>
        <dbReference type="EMBL" id="EGC16791.1"/>
    </source>
</evidence>
<dbReference type="PANTHER" id="PTHR30265:SF2">
    <property type="entry name" value="TRANSCRIPTION TERMINATION_ANTITERMINATION PROTEIN NUSG"/>
    <property type="match status" value="1"/>
</dbReference>
<evidence type="ECO:0000256" key="6">
    <source>
        <dbReference type="NCBIfam" id="TIGR00922"/>
    </source>
</evidence>
<keyword evidence="4 5" id="KW-0804">Transcription</keyword>
<feature type="domain" description="NusG-like N-terminal" evidence="8">
    <location>
        <begin position="2"/>
        <end position="111"/>
    </location>
</feature>
<dbReference type="GO" id="GO:0006354">
    <property type="term" value="P:DNA-templated transcription elongation"/>
    <property type="evidence" value="ECO:0007669"/>
    <property type="project" value="UniProtKB-UniRule"/>
</dbReference>
<dbReference type="Gene3D" id="3.30.70.940">
    <property type="entry name" value="NusG, N-terminal domain"/>
    <property type="match status" value="1"/>
</dbReference>
<keyword evidence="10" id="KW-0560">Oxidoreductase</keyword>
<keyword evidence="1 5" id="KW-0806">Transcription termination</keyword>
<dbReference type="InterPro" id="IPR008991">
    <property type="entry name" value="Translation_prot_SH3-like_sf"/>
</dbReference>
<dbReference type="InterPro" id="IPR036735">
    <property type="entry name" value="NGN_dom_sf"/>
</dbReference>
<dbReference type="GO" id="GO:0016491">
    <property type="term" value="F:oxidoreductase activity"/>
    <property type="evidence" value="ECO:0007669"/>
    <property type="project" value="UniProtKB-KW"/>
</dbReference>
<dbReference type="InterPro" id="IPR006645">
    <property type="entry name" value="NGN-like_dom"/>
</dbReference>
<reference evidence="10 11" key="1">
    <citation type="submission" date="2011-01" db="EMBL/GenBank/DDBJ databases">
        <authorList>
            <person name="Muzny D."/>
            <person name="Qin X."/>
            <person name="Deng J."/>
            <person name="Jiang H."/>
            <person name="Liu Y."/>
            <person name="Qu J."/>
            <person name="Song X.-Z."/>
            <person name="Zhang L."/>
            <person name="Thornton R."/>
            <person name="Coyle M."/>
            <person name="Francisco L."/>
            <person name="Jackson L."/>
            <person name="Javaid M."/>
            <person name="Korchina V."/>
            <person name="Kovar C."/>
            <person name="Mata R."/>
            <person name="Mathew T."/>
            <person name="Ngo R."/>
            <person name="Nguyen L."/>
            <person name="Nguyen N."/>
            <person name="Okwuonu G."/>
            <person name="Ongeri F."/>
            <person name="Pham C."/>
            <person name="Simmons D."/>
            <person name="Wilczek-Boney K."/>
            <person name="Hale W."/>
            <person name="Jakkamsetti A."/>
            <person name="Pham P."/>
            <person name="Ruth R."/>
            <person name="San Lucas F."/>
            <person name="Warren J."/>
            <person name="Zhang J."/>
            <person name="Zhao Z."/>
            <person name="Zhou C."/>
            <person name="Zhu D."/>
            <person name="Lee S."/>
            <person name="Bess C."/>
            <person name="Blankenburg K."/>
            <person name="Forbes L."/>
            <person name="Fu Q."/>
            <person name="Gubbala S."/>
            <person name="Hirani K."/>
            <person name="Jayaseelan J.C."/>
            <person name="Lara F."/>
            <person name="Munidasa M."/>
            <person name="Palculict T."/>
            <person name="Patil S."/>
            <person name="Pu L.-L."/>
            <person name="Saada N."/>
            <person name="Tang L."/>
            <person name="Weissenberger G."/>
            <person name="Zhu Y."/>
            <person name="Hemphill L."/>
            <person name="Shang Y."/>
            <person name="Youmans B."/>
            <person name="Ayvaz T."/>
            <person name="Ross M."/>
            <person name="Santibanez J."/>
            <person name="Aqrawi P."/>
            <person name="Gross S."/>
            <person name="Joshi V."/>
            <person name="Fowler G."/>
            <person name="Nazareth L."/>
            <person name="Reid J."/>
            <person name="Worley K."/>
            <person name="Petrosino J."/>
            <person name="Highlander S."/>
            <person name="Gibbs R."/>
        </authorList>
    </citation>
    <scope>NUCLEOTIDE SEQUENCE [LARGE SCALE GENOMIC DNA]</scope>
    <source>
        <strain evidence="10 11">ATCC 33394</strain>
    </source>
</reference>
<dbReference type="InterPro" id="IPR001062">
    <property type="entry name" value="Transcrpt_antiterm_NusG"/>
</dbReference>
<dbReference type="GO" id="GO:0006353">
    <property type="term" value="P:DNA-templated transcription termination"/>
    <property type="evidence" value="ECO:0007669"/>
    <property type="project" value="UniProtKB-UniRule"/>
</dbReference>
<dbReference type="Gene3D" id="2.30.30.30">
    <property type="match status" value="1"/>
</dbReference>
<evidence type="ECO:0000313" key="11">
    <source>
        <dbReference type="Proteomes" id="UP000004088"/>
    </source>
</evidence>
<comment type="similarity">
    <text evidence="5 7">Belongs to the NusG family.</text>
</comment>
<keyword evidence="3 5" id="KW-0805">Transcription regulation</keyword>
<dbReference type="InterPro" id="IPR014722">
    <property type="entry name" value="Rib_uL2_dom2"/>
</dbReference>
<comment type="caution">
    <text evidence="10">The sequence shown here is derived from an EMBL/GenBank/DDBJ whole genome shotgun (WGS) entry which is preliminary data.</text>
</comment>
<evidence type="ECO:0000256" key="1">
    <source>
        <dbReference type="ARBA" id="ARBA00022472"/>
    </source>
</evidence>
<dbReference type="PROSITE" id="PS01014">
    <property type="entry name" value="NUSG"/>
    <property type="match status" value="1"/>
</dbReference>
<organism evidence="10 11">
    <name type="scientific">Kingella denitrificans ATCC 33394</name>
    <dbReference type="NCBI Taxonomy" id="888741"/>
    <lineage>
        <taxon>Bacteria</taxon>
        <taxon>Pseudomonadati</taxon>
        <taxon>Pseudomonadota</taxon>
        <taxon>Betaproteobacteria</taxon>
        <taxon>Neisseriales</taxon>
        <taxon>Neisseriaceae</taxon>
        <taxon>Kingella</taxon>
    </lineage>
</organism>
<dbReference type="Pfam" id="PF00467">
    <property type="entry name" value="KOW"/>
    <property type="match status" value="1"/>
</dbReference>
<dbReference type="SUPFAM" id="SSF50104">
    <property type="entry name" value="Translation proteins SH3-like domain"/>
    <property type="match status" value="1"/>
</dbReference>
<sequence length="183" mass="20927">MSKRWYVVQAYSGFEKNVQKTLKERIAREGMEEYFGQILVPVEEVVDIKNGRRTVSERKFFPGYVLVEMEMMDSSWHLVKSIPKVNGFVGGTVHRPLPITQKEVDAMMAQVGGSSQDGVMKKPKPRVEFDIGQQVRINEGPFADFNGVVEHVEYEKNKLRVMVQIFGRETPVELEFGQVEKTG</sequence>
<dbReference type="Proteomes" id="UP000004088">
    <property type="component" value="Unassembled WGS sequence"/>
</dbReference>
<protein>
    <recommendedName>
        <fullName evidence="5 6">Transcription termination/antitermination protein NusG</fullName>
    </recommendedName>
</protein>
<dbReference type="SMART" id="SM00738">
    <property type="entry name" value="NGN"/>
    <property type="match status" value="1"/>
</dbReference>
<evidence type="ECO:0000259" key="9">
    <source>
        <dbReference type="SMART" id="SM00739"/>
    </source>
</evidence>
<evidence type="ECO:0000259" key="8">
    <source>
        <dbReference type="SMART" id="SM00738"/>
    </source>
</evidence>
<dbReference type="SUPFAM" id="SSF82679">
    <property type="entry name" value="N-utilization substance G protein NusG, N-terminal domain"/>
    <property type="match status" value="1"/>
</dbReference>
<evidence type="ECO:0000256" key="5">
    <source>
        <dbReference type="HAMAP-Rule" id="MF_00948"/>
    </source>
</evidence>
<evidence type="ECO:0000256" key="4">
    <source>
        <dbReference type="ARBA" id="ARBA00023163"/>
    </source>
</evidence>
<dbReference type="InterPro" id="IPR015869">
    <property type="entry name" value="Transcrpt_antiterm_NusG_bac_CS"/>
</dbReference>
<dbReference type="PRINTS" id="PR00338">
    <property type="entry name" value="NUSGTNSCPFCT"/>
</dbReference>
<dbReference type="FunFam" id="3.30.70.940:FF:000001">
    <property type="entry name" value="Transcription termination/antitermination protein NusG"/>
    <property type="match status" value="1"/>
</dbReference>
<dbReference type="PANTHER" id="PTHR30265">
    <property type="entry name" value="RHO-INTERACTING TRANSCRIPTION TERMINATION FACTOR NUSG"/>
    <property type="match status" value="1"/>
</dbReference>
<dbReference type="CDD" id="cd09891">
    <property type="entry name" value="NGN_Bact_1"/>
    <property type="match status" value="1"/>
</dbReference>